<keyword evidence="3" id="KW-1185">Reference proteome</keyword>
<protein>
    <submittedName>
        <fullName evidence="1">Uncharacterized protein</fullName>
    </submittedName>
</protein>
<accession>A0AAV9ZKV7</accession>
<evidence type="ECO:0000313" key="1">
    <source>
        <dbReference type="EMBL" id="KAK6984844.1"/>
    </source>
</evidence>
<evidence type="ECO:0000313" key="2">
    <source>
        <dbReference type="EMBL" id="KAK6984847.1"/>
    </source>
</evidence>
<proteinExistence type="predicted"/>
<dbReference type="EMBL" id="JAWWNJ010000134">
    <property type="protein sequence ID" value="KAK6984844.1"/>
    <property type="molecule type" value="Genomic_DNA"/>
</dbReference>
<reference evidence="1 3" key="1">
    <citation type="journal article" date="2024" name="J Genomics">
        <title>Draft genome sequencing and assembly of Favolaschia claudopus CIRM-BRFM 2984 isolated from oak limbs.</title>
        <authorList>
            <person name="Navarro D."/>
            <person name="Drula E."/>
            <person name="Chaduli D."/>
            <person name="Cazenave R."/>
            <person name="Ahrendt S."/>
            <person name="Wang J."/>
            <person name="Lipzen A."/>
            <person name="Daum C."/>
            <person name="Barry K."/>
            <person name="Grigoriev I.V."/>
            <person name="Favel A."/>
            <person name="Rosso M.N."/>
            <person name="Martin F."/>
        </authorList>
    </citation>
    <scope>NUCLEOTIDE SEQUENCE [LARGE SCALE GENOMIC DNA]</scope>
    <source>
        <strain evidence="1 3">CIRM-BRFM 2984</strain>
    </source>
</reference>
<gene>
    <name evidence="1" type="ORF">R3P38DRAFT_3103154</name>
    <name evidence="2" type="ORF">R3P38DRAFT_3103158</name>
</gene>
<dbReference type="AlphaFoldDB" id="A0AAV9ZKV7"/>
<dbReference type="Proteomes" id="UP001362999">
    <property type="component" value="Unassembled WGS sequence"/>
</dbReference>
<dbReference type="EMBL" id="JAWWNJ010000134">
    <property type="protein sequence ID" value="KAK6984847.1"/>
    <property type="molecule type" value="Genomic_DNA"/>
</dbReference>
<organism evidence="1 3">
    <name type="scientific">Favolaschia claudopus</name>
    <dbReference type="NCBI Taxonomy" id="2862362"/>
    <lineage>
        <taxon>Eukaryota</taxon>
        <taxon>Fungi</taxon>
        <taxon>Dikarya</taxon>
        <taxon>Basidiomycota</taxon>
        <taxon>Agaricomycotina</taxon>
        <taxon>Agaricomycetes</taxon>
        <taxon>Agaricomycetidae</taxon>
        <taxon>Agaricales</taxon>
        <taxon>Marasmiineae</taxon>
        <taxon>Mycenaceae</taxon>
        <taxon>Favolaschia</taxon>
    </lineage>
</organism>
<evidence type="ECO:0000313" key="3">
    <source>
        <dbReference type="Proteomes" id="UP001362999"/>
    </source>
</evidence>
<name>A0AAV9ZKV7_9AGAR</name>
<sequence length="211" mass="23153">MAPDPRFVAQVAAPPPPLIVPLAHTEFVAPTFPTLLMHEDLDGAPPLASPLSKRTPKAKAAKQGVTFAKPPSLPPSPSNSVCEGLTLSKFMVQIPTPECGASRIKNTDFAAMTGWTQAFCNEFSNFVEDQCAQILDPTCAWTVQEPSAKQAIIDKTIEKYPCVKDYEGYWPMEKVTQRFCKNSTAKLARAQEQIVLTDVKKLRPRKGRGKP</sequence>
<comment type="caution">
    <text evidence="1">The sequence shown here is derived from an EMBL/GenBank/DDBJ whole genome shotgun (WGS) entry which is preliminary data.</text>
</comment>